<feature type="transmembrane region" description="Helical" evidence="8">
    <location>
        <begin position="398"/>
        <end position="417"/>
    </location>
</feature>
<feature type="transmembrane region" description="Helical" evidence="8">
    <location>
        <begin position="245"/>
        <end position="271"/>
    </location>
</feature>
<evidence type="ECO:0000256" key="3">
    <source>
        <dbReference type="ARBA" id="ARBA00022448"/>
    </source>
</evidence>
<feature type="transmembrane region" description="Helical" evidence="8">
    <location>
        <begin position="364"/>
        <end position="386"/>
    </location>
</feature>
<comment type="subcellular location">
    <subcellularLocation>
        <location evidence="1">Endomembrane system</location>
        <topology evidence="1">Multi-pass membrane protein</topology>
    </subcellularLocation>
</comment>
<name>A0A2H3J014_WOLCO</name>
<comment type="similarity">
    <text evidence="2">Belongs to the major facilitator superfamily.</text>
</comment>
<dbReference type="OrthoDB" id="413079at2759"/>
<evidence type="ECO:0000256" key="8">
    <source>
        <dbReference type="SAM" id="Phobius"/>
    </source>
</evidence>
<gene>
    <name evidence="9" type="ORF">WOLCODRAFT_79809</name>
</gene>
<dbReference type="SUPFAM" id="SSF103473">
    <property type="entry name" value="MFS general substrate transporter"/>
    <property type="match status" value="1"/>
</dbReference>
<dbReference type="GO" id="GO:0022857">
    <property type="term" value="F:transmembrane transporter activity"/>
    <property type="evidence" value="ECO:0007669"/>
    <property type="project" value="InterPro"/>
</dbReference>
<proteinExistence type="inferred from homology"/>
<dbReference type="STRING" id="742152.A0A2H3J014"/>
<dbReference type="PANTHER" id="PTHR23514">
    <property type="entry name" value="BYPASS OF STOP CODON PROTEIN 6"/>
    <property type="match status" value="1"/>
</dbReference>
<organism evidence="9 10">
    <name type="scientific">Wolfiporia cocos (strain MD-104)</name>
    <name type="common">Brown rot fungus</name>
    <dbReference type="NCBI Taxonomy" id="742152"/>
    <lineage>
        <taxon>Eukaryota</taxon>
        <taxon>Fungi</taxon>
        <taxon>Dikarya</taxon>
        <taxon>Basidiomycota</taxon>
        <taxon>Agaricomycotina</taxon>
        <taxon>Agaricomycetes</taxon>
        <taxon>Polyporales</taxon>
        <taxon>Phaeolaceae</taxon>
        <taxon>Wolfiporia</taxon>
    </lineage>
</organism>
<dbReference type="Gene3D" id="1.20.1250.20">
    <property type="entry name" value="MFS general substrate transporter like domains"/>
    <property type="match status" value="2"/>
</dbReference>
<dbReference type="EMBL" id="KB467843">
    <property type="protein sequence ID" value="PCH35321.1"/>
    <property type="molecule type" value="Genomic_DNA"/>
</dbReference>
<evidence type="ECO:0000256" key="4">
    <source>
        <dbReference type="ARBA" id="ARBA00022692"/>
    </source>
</evidence>
<dbReference type="FunFam" id="1.20.1250.20:FF:000286">
    <property type="entry name" value="MFS efflux transporter"/>
    <property type="match status" value="1"/>
</dbReference>
<keyword evidence="6 8" id="KW-0472">Membrane</keyword>
<dbReference type="PANTHER" id="PTHR23514:SF3">
    <property type="entry name" value="BYPASS OF STOP CODON PROTEIN 6"/>
    <property type="match status" value="1"/>
</dbReference>
<keyword evidence="4 8" id="KW-0812">Transmembrane</keyword>
<feature type="transmembrane region" description="Helical" evidence="8">
    <location>
        <begin position="334"/>
        <end position="352"/>
    </location>
</feature>
<dbReference type="InterPro" id="IPR051788">
    <property type="entry name" value="MFS_Transporter"/>
</dbReference>
<dbReference type="OMA" id="CACFANI"/>
<evidence type="ECO:0000256" key="7">
    <source>
        <dbReference type="SAM" id="MobiDB-lite"/>
    </source>
</evidence>
<feature type="transmembrane region" description="Helical" evidence="8">
    <location>
        <begin position="189"/>
        <end position="209"/>
    </location>
</feature>
<dbReference type="AlphaFoldDB" id="A0A2H3J014"/>
<evidence type="ECO:0000256" key="6">
    <source>
        <dbReference type="ARBA" id="ARBA00023136"/>
    </source>
</evidence>
<feature type="transmembrane region" description="Helical" evidence="8">
    <location>
        <begin position="309"/>
        <end position="328"/>
    </location>
</feature>
<accession>A0A2H3J014</accession>
<feature type="region of interest" description="Disordered" evidence="7">
    <location>
        <begin position="1"/>
        <end position="30"/>
    </location>
</feature>
<evidence type="ECO:0000313" key="9">
    <source>
        <dbReference type="EMBL" id="PCH35321.1"/>
    </source>
</evidence>
<keyword evidence="10" id="KW-1185">Reference proteome</keyword>
<feature type="transmembrane region" description="Helical" evidence="8">
    <location>
        <begin position="283"/>
        <end position="302"/>
    </location>
</feature>
<dbReference type="Pfam" id="PF07690">
    <property type="entry name" value="MFS_1"/>
    <property type="match status" value="1"/>
</dbReference>
<sequence>MGETSGQPSRPESTVLPASSDDTARPPTRRAQRNANIQFATMCFTLFLAGWNDGTTGPLLPRIQSVYHVNFAVVSLIFVFNCVGFITAAAANVALTDRFGFGTEDIGSVAQMIGYSLAASAPPFPVFVLGYAVNGFGMGLQDAGANGYVSCLESGADIKMGVMHAVYGLGALCSPLVATQFSTRRHWSYHYLILLSVAFVNTFLLVVIIRFRTQDECLTSIGQTPPEKTENENNKYKQIFRLRALHLLAIFIFIYVGVEVTIGGWIVTYVIDERSGGASSGYISSGFFGGLTLGRVALLWINKTVGERYVIFLYVLLAIGLELVVWLVPSIIGGAVAVSFVGMLLGPIYPIVMNHSGRILPPWLLTGCIGWIAGFGQAGSAFLPFLTGLLASKEGIKSLQPLLVSMMSFMVFLWAVVPNHPRKVE</sequence>
<evidence type="ECO:0000313" key="10">
    <source>
        <dbReference type="Proteomes" id="UP000218811"/>
    </source>
</evidence>
<evidence type="ECO:0000256" key="5">
    <source>
        <dbReference type="ARBA" id="ARBA00022989"/>
    </source>
</evidence>
<feature type="compositionally biased region" description="Polar residues" evidence="7">
    <location>
        <begin position="1"/>
        <end position="21"/>
    </location>
</feature>
<protein>
    <submittedName>
        <fullName evidence="9">MFS general substrate transporter</fullName>
    </submittedName>
</protein>
<keyword evidence="5 8" id="KW-1133">Transmembrane helix</keyword>
<reference evidence="9 10" key="1">
    <citation type="journal article" date="2012" name="Science">
        <title>The Paleozoic origin of enzymatic lignin decomposition reconstructed from 31 fungal genomes.</title>
        <authorList>
            <person name="Floudas D."/>
            <person name="Binder M."/>
            <person name="Riley R."/>
            <person name="Barry K."/>
            <person name="Blanchette R.A."/>
            <person name="Henrissat B."/>
            <person name="Martinez A.T."/>
            <person name="Otillar R."/>
            <person name="Spatafora J.W."/>
            <person name="Yadav J.S."/>
            <person name="Aerts A."/>
            <person name="Benoit I."/>
            <person name="Boyd A."/>
            <person name="Carlson A."/>
            <person name="Copeland A."/>
            <person name="Coutinho P.M."/>
            <person name="de Vries R.P."/>
            <person name="Ferreira P."/>
            <person name="Findley K."/>
            <person name="Foster B."/>
            <person name="Gaskell J."/>
            <person name="Glotzer D."/>
            <person name="Gorecki P."/>
            <person name="Heitman J."/>
            <person name="Hesse C."/>
            <person name="Hori C."/>
            <person name="Igarashi K."/>
            <person name="Jurgens J.A."/>
            <person name="Kallen N."/>
            <person name="Kersten P."/>
            <person name="Kohler A."/>
            <person name="Kuees U."/>
            <person name="Kumar T.K.A."/>
            <person name="Kuo A."/>
            <person name="LaButti K."/>
            <person name="Larrondo L.F."/>
            <person name="Lindquist E."/>
            <person name="Ling A."/>
            <person name="Lombard V."/>
            <person name="Lucas S."/>
            <person name="Lundell T."/>
            <person name="Martin R."/>
            <person name="McLaughlin D.J."/>
            <person name="Morgenstern I."/>
            <person name="Morin E."/>
            <person name="Murat C."/>
            <person name="Nagy L.G."/>
            <person name="Nolan M."/>
            <person name="Ohm R.A."/>
            <person name="Patyshakuliyeva A."/>
            <person name="Rokas A."/>
            <person name="Ruiz-Duenas F.J."/>
            <person name="Sabat G."/>
            <person name="Salamov A."/>
            <person name="Samejima M."/>
            <person name="Schmutz J."/>
            <person name="Slot J.C."/>
            <person name="St John F."/>
            <person name="Stenlid J."/>
            <person name="Sun H."/>
            <person name="Sun S."/>
            <person name="Syed K."/>
            <person name="Tsang A."/>
            <person name="Wiebenga A."/>
            <person name="Young D."/>
            <person name="Pisabarro A."/>
            <person name="Eastwood D.C."/>
            <person name="Martin F."/>
            <person name="Cullen D."/>
            <person name="Grigoriev I.V."/>
            <person name="Hibbett D.S."/>
        </authorList>
    </citation>
    <scope>NUCLEOTIDE SEQUENCE [LARGE SCALE GENOMIC DNA]</scope>
    <source>
        <strain evidence="9 10">MD-104</strain>
    </source>
</reference>
<dbReference type="InterPro" id="IPR011701">
    <property type="entry name" value="MFS"/>
</dbReference>
<feature type="transmembrane region" description="Helical" evidence="8">
    <location>
        <begin position="71"/>
        <end position="95"/>
    </location>
</feature>
<keyword evidence="3" id="KW-0813">Transport</keyword>
<evidence type="ECO:0000256" key="2">
    <source>
        <dbReference type="ARBA" id="ARBA00008335"/>
    </source>
</evidence>
<feature type="transmembrane region" description="Helical" evidence="8">
    <location>
        <begin position="35"/>
        <end position="51"/>
    </location>
</feature>
<dbReference type="GO" id="GO:0016020">
    <property type="term" value="C:membrane"/>
    <property type="evidence" value="ECO:0007669"/>
    <property type="project" value="TreeGrafter"/>
</dbReference>
<dbReference type="GO" id="GO:0012505">
    <property type="term" value="C:endomembrane system"/>
    <property type="evidence" value="ECO:0007669"/>
    <property type="project" value="UniProtKB-SubCell"/>
</dbReference>
<evidence type="ECO:0000256" key="1">
    <source>
        <dbReference type="ARBA" id="ARBA00004127"/>
    </source>
</evidence>
<dbReference type="InterPro" id="IPR036259">
    <property type="entry name" value="MFS_trans_sf"/>
</dbReference>
<dbReference type="Proteomes" id="UP000218811">
    <property type="component" value="Unassembled WGS sequence"/>
</dbReference>